<evidence type="ECO:0000256" key="2">
    <source>
        <dbReference type="ARBA" id="ARBA00022723"/>
    </source>
</evidence>
<dbReference type="SUPFAM" id="SSF64167">
    <property type="entry name" value="SurE-like"/>
    <property type="match status" value="1"/>
</dbReference>
<dbReference type="GO" id="GO:0046872">
    <property type="term" value="F:metal ion binding"/>
    <property type="evidence" value="ECO:0007669"/>
    <property type="project" value="UniProtKB-KW"/>
</dbReference>
<dbReference type="InterPro" id="IPR030048">
    <property type="entry name" value="SurE"/>
</dbReference>
<dbReference type="InterPro" id="IPR036523">
    <property type="entry name" value="SurE-like_sf"/>
</dbReference>
<dbReference type="EMBL" id="MU842825">
    <property type="protein sequence ID" value="KAK2032985.1"/>
    <property type="molecule type" value="Genomic_DNA"/>
</dbReference>
<dbReference type="Gene3D" id="3.40.1210.10">
    <property type="entry name" value="Survival protein SurE-like phosphatase/nucleotidase"/>
    <property type="match status" value="1"/>
</dbReference>
<keyword evidence="2" id="KW-0479">Metal-binding</keyword>
<evidence type="ECO:0000256" key="4">
    <source>
        <dbReference type="SAM" id="SignalP"/>
    </source>
</evidence>
<evidence type="ECO:0000313" key="7">
    <source>
        <dbReference type="Proteomes" id="UP001232148"/>
    </source>
</evidence>
<feature type="signal peptide" evidence="4">
    <location>
        <begin position="1"/>
        <end position="20"/>
    </location>
</feature>
<name>A0AAD9M868_9PEZI</name>
<protein>
    <submittedName>
        <fullName evidence="6">5'/3'-nucleotidase sure</fullName>
    </submittedName>
</protein>
<evidence type="ECO:0000256" key="3">
    <source>
        <dbReference type="ARBA" id="ARBA00022801"/>
    </source>
</evidence>
<keyword evidence="3" id="KW-0378">Hydrolase</keyword>
<evidence type="ECO:0000313" key="6">
    <source>
        <dbReference type="EMBL" id="KAK2032985.1"/>
    </source>
</evidence>
<proteinExistence type="inferred from homology"/>
<evidence type="ECO:0000256" key="1">
    <source>
        <dbReference type="ARBA" id="ARBA00011062"/>
    </source>
</evidence>
<dbReference type="AlphaFoldDB" id="A0AAD9M868"/>
<dbReference type="PANTHER" id="PTHR30457:SF0">
    <property type="entry name" value="PHOSPHATASE, PUTATIVE (AFU_ORTHOLOGUE AFUA_4G01070)-RELATED"/>
    <property type="match status" value="1"/>
</dbReference>
<organism evidence="6 7">
    <name type="scientific">Colletotrichum zoysiae</name>
    <dbReference type="NCBI Taxonomy" id="1216348"/>
    <lineage>
        <taxon>Eukaryota</taxon>
        <taxon>Fungi</taxon>
        <taxon>Dikarya</taxon>
        <taxon>Ascomycota</taxon>
        <taxon>Pezizomycotina</taxon>
        <taxon>Sordariomycetes</taxon>
        <taxon>Hypocreomycetidae</taxon>
        <taxon>Glomerellales</taxon>
        <taxon>Glomerellaceae</taxon>
        <taxon>Colletotrichum</taxon>
        <taxon>Colletotrichum graminicola species complex</taxon>
    </lineage>
</organism>
<dbReference type="GO" id="GO:0008252">
    <property type="term" value="F:nucleotidase activity"/>
    <property type="evidence" value="ECO:0007669"/>
    <property type="project" value="InterPro"/>
</dbReference>
<sequence length="304" mass="33468">MRLNAVVVALVLVKSLTVWGLRIIQSNDDGWAELYTRCLNDELQAVGHQVLLSAPAYDQSGKGSLDEDPLPLSRPCQYNSCPGERGPFGHNKTSPDLYWVNSYPVTAMRYGLERFAPRLWNGNSPELAVTGPNVGSNLGNLRFSGTVASAVYAGQEKRIPAIAFSAAAGGKRLPWDTSPKPVRCKLYAVLATQLIAKLTQGNKPYLPRDTWLNVNFPTVSDTHCTDPDDFKWVLSRVSSKFASRPDIKICGSERLPDERRVIDTQGCYISISVANSKDKATAPREKQKEVVKKLNSFLSCLPVT</sequence>
<comment type="caution">
    <text evidence="6">The sequence shown here is derived from an EMBL/GenBank/DDBJ whole genome shotgun (WGS) entry which is preliminary data.</text>
</comment>
<keyword evidence="4" id="KW-0732">Signal</keyword>
<reference evidence="6" key="1">
    <citation type="submission" date="2021-06" db="EMBL/GenBank/DDBJ databases">
        <title>Comparative genomics, transcriptomics and evolutionary studies reveal genomic signatures of adaptation to plant cell wall in hemibiotrophic fungi.</title>
        <authorList>
            <consortium name="DOE Joint Genome Institute"/>
            <person name="Baroncelli R."/>
            <person name="Diaz J.F."/>
            <person name="Benocci T."/>
            <person name="Peng M."/>
            <person name="Battaglia E."/>
            <person name="Haridas S."/>
            <person name="Andreopoulos W."/>
            <person name="Labutti K."/>
            <person name="Pangilinan J."/>
            <person name="Floch G.L."/>
            <person name="Makela M.R."/>
            <person name="Henrissat B."/>
            <person name="Grigoriev I.V."/>
            <person name="Crouch J.A."/>
            <person name="De Vries R.P."/>
            <person name="Sukno S.A."/>
            <person name="Thon M.R."/>
        </authorList>
    </citation>
    <scope>NUCLEOTIDE SEQUENCE</scope>
    <source>
        <strain evidence="6">MAFF235873</strain>
    </source>
</reference>
<feature type="chain" id="PRO_5041912338" evidence="4">
    <location>
        <begin position="21"/>
        <end position="304"/>
    </location>
</feature>
<accession>A0AAD9M868</accession>
<keyword evidence="7" id="KW-1185">Reference proteome</keyword>
<dbReference type="PANTHER" id="PTHR30457">
    <property type="entry name" value="5'-NUCLEOTIDASE SURE"/>
    <property type="match status" value="1"/>
</dbReference>
<dbReference type="Pfam" id="PF01975">
    <property type="entry name" value="SurE"/>
    <property type="match status" value="1"/>
</dbReference>
<dbReference type="InterPro" id="IPR002828">
    <property type="entry name" value="SurE-like_Pase/nucleotidase"/>
</dbReference>
<feature type="domain" description="Survival protein SurE-like phosphatase/nucleotidase" evidence="5">
    <location>
        <begin position="23"/>
        <end position="225"/>
    </location>
</feature>
<gene>
    <name evidence="6" type="ORF">LX32DRAFT_581688</name>
</gene>
<evidence type="ECO:0000259" key="5">
    <source>
        <dbReference type="Pfam" id="PF01975"/>
    </source>
</evidence>
<dbReference type="Proteomes" id="UP001232148">
    <property type="component" value="Unassembled WGS sequence"/>
</dbReference>
<comment type="similarity">
    <text evidence="1">Belongs to the SurE nucleotidase family.</text>
</comment>